<dbReference type="AlphaFoldDB" id="A0A3G9J848"/>
<sequence>MIDELMAAGQYAAALEKLADLSDEEVRLKRLICLNSLGEFEKAKLEGKAAKAVAKETYYDVVGQYIMSLKECEDYEEAINILIEELSMPYIPYEYENAFNTAYDEILLAKQDAAYGNEKKQIFSSEEIEVILNKDDVNDDLLYMALDQLQQLNVRILMPSIRQYLENPKKPPFAKTLIMETLIEQQVDEELEVSKFHDYYTFNPSYSPLVLEQMCYNGIGKELVRVLEDENASLLNQCLDYLEYYLYVIYPKDIYEDEYSLVAAALHYYVATLQNIEVDEMDLEIAYNVSMSQVENMLLALKEIE</sequence>
<proteinExistence type="predicted"/>
<dbReference type="InParanoid" id="A0A3G9J848"/>
<keyword evidence="2" id="KW-1185">Reference proteome</keyword>
<accession>A0A3G9J848</accession>
<evidence type="ECO:0000313" key="1">
    <source>
        <dbReference type="EMBL" id="BBH26692.1"/>
    </source>
</evidence>
<name>A0A3G9J848_9FIRM</name>
<dbReference type="Proteomes" id="UP000268059">
    <property type="component" value="Chromosome"/>
</dbReference>
<dbReference type="OrthoDB" id="388669at2"/>
<dbReference type="FunCoup" id="A0A3G9J848">
    <property type="interactions" value="1"/>
</dbReference>
<evidence type="ECO:0008006" key="3">
    <source>
        <dbReference type="Google" id="ProtNLM"/>
    </source>
</evidence>
<dbReference type="RefSeq" id="WP_125119526.1">
    <property type="nucleotide sequence ID" value="NZ_AP019309.1"/>
</dbReference>
<reference evidence="1 2" key="1">
    <citation type="submission" date="2018-11" db="EMBL/GenBank/DDBJ databases">
        <title>Novel Erysipelotrichaceae bacterium isolated from small intestine of a swine.</title>
        <authorList>
            <person name="Kim J.S."/>
            <person name="Choe H."/>
            <person name="Lee Y.R."/>
            <person name="Kim K.M."/>
            <person name="Park D.S."/>
        </authorList>
    </citation>
    <scope>NUCLEOTIDE SEQUENCE [LARGE SCALE GENOMIC DNA]</scope>
    <source>
        <strain evidence="1 2">SG0102</strain>
    </source>
</reference>
<dbReference type="KEGG" id="ebm:SG0102_16260"/>
<protein>
    <recommendedName>
        <fullName evidence="3">TPR repeat-containing protein YsoA</fullName>
    </recommendedName>
</protein>
<dbReference type="SUPFAM" id="SSF116965">
    <property type="entry name" value="Hypothetical protein MPN330"/>
    <property type="match status" value="1"/>
</dbReference>
<dbReference type="EMBL" id="AP019309">
    <property type="protein sequence ID" value="BBH26692.1"/>
    <property type="molecule type" value="Genomic_DNA"/>
</dbReference>
<gene>
    <name evidence="1" type="ORF">SG0102_16260</name>
</gene>
<evidence type="ECO:0000313" key="2">
    <source>
        <dbReference type="Proteomes" id="UP000268059"/>
    </source>
</evidence>
<organism evidence="1 2">
    <name type="scientific">Intestinibaculum porci</name>
    <dbReference type="NCBI Taxonomy" id="2487118"/>
    <lineage>
        <taxon>Bacteria</taxon>
        <taxon>Bacillati</taxon>
        <taxon>Bacillota</taxon>
        <taxon>Erysipelotrichia</taxon>
        <taxon>Erysipelotrichales</taxon>
        <taxon>Erysipelotrichaceae</taxon>
        <taxon>Intestinibaculum</taxon>
    </lineage>
</organism>